<name>A0AAN8UBG3_SOLBU</name>
<sequence length="56" mass="6554">MRSENELELLYRIPAGHWGPSGKAMICKGTDHSFFHWGQVHERQLQTSHIRRLPTI</sequence>
<organism evidence="1 2">
    <name type="scientific">Solanum bulbocastanum</name>
    <name type="common">Wild potato</name>
    <dbReference type="NCBI Taxonomy" id="147425"/>
    <lineage>
        <taxon>Eukaryota</taxon>
        <taxon>Viridiplantae</taxon>
        <taxon>Streptophyta</taxon>
        <taxon>Embryophyta</taxon>
        <taxon>Tracheophyta</taxon>
        <taxon>Spermatophyta</taxon>
        <taxon>Magnoliopsida</taxon>
        <taxon>eudicotyledons</taxon>
        <taxon>Gunneridae</taxon>
        <taxon>Pentapetalae</taxon>
        <taxon>asterids</taxon>
        <taxon>lamiids</taxon>
        <taxon>Solanales</taxon>
        <taxon>Solanaceae</taxon>
        <taxon>Solanoideae</taxon>
        <taxon>Solaneae</taxon>
        <taxon>Solanum</taxon>
    </lineage>
</organism>
<accession>A0AAN8UBG3</accession>
<evidence type="ECO:0000313" key="2">
    <source>
        <dbReference type="Proteomes" id="UP001371456"/>
    </source>
</evidence>
<dbReference type="AlphaFoldDB" id="A0AAN8UBG3"/>
<reference evidence="1 2" key="1">
    <citation type="submission" date="2024-02" db="EMBL/GenBank/DDBJ databases">
        <title>de novo genome assembly of Solanum bulbocastanum strain 11H21.</title>
        <authorList>
            <person name="Hosaka A.J."/>
        </authorList>
    </citation>
    <scope>NUCLEOTIDE SEQUENCE [LARGE SCALE GENOMIC DNA]</scope>
    <source>
        <tissue evidence="1">Young leaves</tissue>
    </source>
</reference>
<proteinExistence type="predicted"/>
<gene>
    <name evidence="1" type="ORF">RDI58_001204</name>
</gene>
<dbReference type="Proteomes" id="UP001371456">
    <property type="component" value="Unassembled WGS sequence"/>
</dbReference>
<keyword evidence="2" id="KW-1185">Reference proteome</keyword>
<dbReference type="EMBL" id="JBANQN010000001">
    <property type="protein sequence ID" value="KAK6803420.1"/>
    <property type="molecule type" value="Genomic_DNA"/>
</dbReference>
<evidence type="ECO:0000313" key="1">
    <source>
        <dbReference type="EMBL" id="KAK6803420.1"/>
    </source>
</evidence>
<protein>
    <submittedName>
        <fullName evidence="1">Uncharacterized protein</fullName>
    </submittedName>
</protein>
<comment type="caution">
    <text evidence="1">The sequence shown here is derived from an EMBL/GenBank/DDBJ whole genome shotgun (WGS) entry which is preliminary data.</text>
</comment>